<feature type="domain" description="CCHC-type" evidence="3">
    <location>
        <begin position="85"/>
        <end position="100"/>
    </location>
</feature>
<evidence type="ECO:0000256" key="1">
    <source>
        <dbReference type="PROSITE-ProRule" id="PRU00047"/>
    </source>
</evidence>
<keyword evidence="5" id="KW-1185">Reference proteome</keyword>
<proteinExistence type="predicted"/>
<feature type="region of interest" description="Disordered" evidence="2">
    <location>
        <begin position="171"/>
        <end position="204"/>
    </location>
</feature>
<dbReference type="InterPro" id="IPR025836">
    <property type="entry name" value="Zn_knuckle_CX2CX4HX4C"/>
</dbReference>
<name>A0A9D5HEZ8_9LILI</name>
<dbReference type="AlphaFoldDB" id="A0A9D5HEZ8"/>
<dbReference type="GO" id="GO:0008270">
    <property type="term" value="F:zinc ion binding"/>
    <property type="evidence" value="ECO:0007669"/>
    <property type="project" value="UniProtKB-KW"/>
</dbReference>
<evidence type="ECO:0000313" key="5">
    <source>
        <dbReference type="Proteomes" id="UP001085076"/>
    </source>
</evidence>
<dbReference type="GO" id="GO:0003676">
    <property type="term" value="F:nucleic acid binding"/>
    <property type="evidence" value="ECO:0007669"/>
    <property type="project" value="InterPro"/>
</dbReference>
<sequence length="204" mass="22340">MITLGPELHHLPRILGQEGVELVVEFLNYVVKVDEKTYELDRGKYVRVCIEMKLDKPVRGVWVRKPFSSANVFVAAVYERLPLFCYKCGIIGHSENQCDQGEDGGQGNAPGTKPKNPDLKGKGTMTSDAGSSQRNTANPDTNAGEPINMQVDGGKGKNGILGRWTVVQCAERGGTHPQPAELVKTSGRQKPSRLEHTQTREEVG</sequence>
<keyword evidence="1" id="KW-0863">Zinc-finger</keyword>
<reference evidence="4" key="1">
    <citation type="submission" date="2021-03" db="EMBL/GenBank/DDBJ databases">
        <authorList>
            <person name="Li Z."/>
            <person name="Yang C."/>
        </authorList>
    </citation>
    <scope>NUCLEOTIDE SEQUENCE</scope>
    <source>
        <strain evidence="4">Dzin_1.0</strain>
        <tissue evidence="4">Leaf</tissue>
    </source>
</reference>
<dbReference type="OrthoDB" id="1707487at2759"/>
<dbReference type="Pfam" id="PF14392">
    <property type="entry name" value="zf-CCHC_4"/>
    <property type="match status" value="1"/>
</dbReference>
<evidence type="ECO:0000256" key="2">
    <source>
        <dbReference type="SAM" id="MobiDB-lite"/>
    </source>
</evidence>
<dbReference type="PROSITE" id="PS50158">
    <property type="entry name" value="ZF_CCHC"/>
    <property type="match status" value="1"/>
</dbReference>
<evidence type="ECO:0000313" key="4">
    <source>
        <dbReference type="EMBL" id="KAJ0974029.1"/>
    </source>
</evidence>
<dbReference type="PANTHER" id="PTHR31286">
    <property type="entry name" value="GLYCINE-RICH CELL WALL STRUCTURAL PROTEIN 1.8-LIKE"/>
    <property type="match status" value="1"/>
</dbReference>
<feature type="compositionally biased region" description="Polar residues" evidence="2">
    <location>
        <begin position="124"/>
        <end position="141"/>
    </location>
</feature>
<accession>A0A9D5HEZ8</accession>
<feature type="compositionally biased region" description="Basic and acidic residues" evidence="2">
    <location>
        <begin position="192"/>
        <end position="204"/>
    </location>
</feature>
<gene>
    <name evidence="4" type="ORF">J5N97_015994</name>
</gene>
<reference evidence="4" key="2">
    <citation type="journal article" date="2022" name="Hortic Res">
        <title>The genome of Dioscorea zingiberensis sheds light on the biosynthesis, origin and evolution of the medicinally important diosgenin saponins.</title>
        <authorList>
            <person name="Li Y."/>
            <person name="Tan C."/>
            <person name="Li Z."/>
            <person name="Guo J."/>
            <person name="Li S."/>
            <person name="Chen X."/>
            <person name="Wang C."/>
            <person name="Dai X."/>
            <person name="Yang H."/>
            <person name="Song W."/>
            <person name="Hou L."/>
            <person name="Xu J."/>
            <person name="Tong Z."/>
            <person name="Xu A."/>
            <person name="Yuan X."/>
            <person name="Wang W."/>
            <person name="Yang Q."/>
            <person name="Chen L."/>
            <person name="Sun Z."/>
            <person name="Wang K."/>
            <person name="Pan B."/>
            <person name="Chen J."/>
            <person name="Bao Y."/>
            <person name="Liu F."/>
            <person name="Qi X."/>
            <person name="Gang D.R."/>
            <person name="Wen J."/>
            <person name="Li J."/>
        </authorList>
    </citation>
    <scope>NUCLEOTIDE SEQUENCE</scope>
    <source>
        <strain evidence="4">Dzin_1.0</strain>
    </source>
</reference>
<organism evidence="4 5">
    <name type="scientific">Dioscorea zingiberensis</name>
    <dbReference type="NCBI Taxonomy" id="325984"/>
    <lineage>
        <taxon>Eukaryota</taxon>
        <taxon>Viridiplantae</taxon>
        <taxon>Streptophyta</taxon>
        <taxon>Embryophyta</taxon>
        <taxon>Tracheophyta</taxon>
        <taxon>Spermatophyta</taxon>
        <taxon>Magnoliopsida</taxon>
        <taxon>Liliopsida</taxon>
        <taxon>Dioscoreales</taxon>
        <taxon>Dioscoreaceae</taxon>
        <taxon>Dioscorea</taxon>
    </lineage>
</organism>
<keyword evidence="1" id="KW-0479">Metal-binding</keyword>
<keyword evidence="1" id="KW-0862">Zinc</keyword>
<dbReference type="Proteomes" id="UP001085076">
    <property type="component" value="Miscellaneous, Linkage group lg04"/>
</dbReference>
<dbReference type="InterPro" id="IPR040256">
    <property type="entry name" value="At4g02000-like"/>
</dbReference>
<protein>
    <recommendedName>
        <fullName evidence="3">CCHC-type domain-containing protein</fullName>
    </recommendedName>
</protein>
<evidence type="ECO:0000259" key="3">
    <source>
        <dbReference type="PROSITE" id="PS50158"/>
    </source>
</evidence>
<dbReference type="InterPro" id="IPR001878">
    <property type="entry name" value="Znf_CCHC"/>
</dbReference>
<dbReference type="EMBL" id="JAGGNH010000004">
    <property type="protein sequence ID" value="KAJ0974029.1"/>
    <property type="molecule type" value="Genomic_DNA"/>
</dbReference>
<feature type="region of interest" description="Disordered" evidence="2">
    <location>
        <begin position="99"/>
        <end position="157"/>
    </location>
</feature>
<comment type="caution">
    <text evidence="4">The sequence shown here is derived from an EMBL/GenBank/DDBJ whole genome shotgun (WGS) entry which is preliminary data.</text>
</comment>
<dbReference type="PANTHER" id="PTHR31286:SF180">
    <property type="entry name" value="OS10G0362600 PROTEIN"/>
    <property type="match status" value="1"/>
</dbReference>